<evidence type="ECO:0000313" key="1">
    <source>
        <dbReference type="EMBL" id="QDT41102.1"/>
    </source>
</evidence>
<evidence type="ECO:0000313" key="2">
    <source>
        <dbReference type="Proteomes" id="UP000317171"/>
    </source>
</evidence>
<organism evidence="1 2">
    <name type="scientific">Gimesia alba</name>
    <dbReference type="NCBI Taxonomy" id="2527973"/>
    <lineage>
        <taxon>Bacteria</taxon>
        <taxon>Pseudomonadati</taxon>
        <taxon>Planctomycetota</taxon>
        <taxon>Planctomycetia</taxon>
        <taxon>Planctomycetales</taxon>
        <taxon>Planctomycetaceae</taxon>
        <taxon>Gimesia</taxon>
    </lineage>
</organism>
<reference evidence="1 2" key="1">
    <citation type="submission" date="2019-02" db="EMBL/GenBank/DDBJ databases">
        <title>Deep-cultivation of Planctomycetes and their phenomic and genomic characterization uncovers novel biology.</title>
        <authorList>
            <person name="Wiegand S."/>
            <person name="Jogler M."/>
            <person name="Boedeker C."/>
            <person name="Pinto D."/>
            <person name="Vollmers J."/>
            <person name="Rivas-Marin E."/>
            <person name="Kohn T."/>
            <person name="Peeters S.H."/>
            <person name="Heuer A."/>
            <person name="Rast P."/>
            <person name="Oberbeckmann S."/>
            <person name="Bunk B."/>
            <person name="Jeske O."/>
            <person name="Meyerdierks A."/>
            <person name="Storesund J.E."/>
            <person name="Kallscheuer N."/>
            <person name="Luecker S."/>
            <person name="Lage O.M."/>
            <person name="Pohl T."/>
            <person name="Merkel B.J."/>
            <person name="Hornburger P."/>
            <person name="Mueller R.-W."/>
            <person name="Bruemmer F."/>
            <person name="Labrenz M."/>
            <person name="Spormann A.M."/>
            <person name="Op den Camp H."/>
            <person name="Overmann J."/>
            <person name="Amann R."/>
            <person name="Jetten M.S.M."/>
            <person name="Mascher T."/>
            <person name="Medema M.H."/>
            <person name="Devos D.P."/>
            <person name="Kaster A.-K."/>
            <person name="Ovreas L."/>
            <person name="Rohde M."/>
            <person name="Galperin M.Y."/>
            <person name="Jogler C."/>
        </authorList>
    </citation>
    <scope>NUCLEOTIDE SEQUENCE [LARGE SCALE GENOMIC DNA]</scope>
    <source>
        <strain evidence="1 2">Pan241w</strain>
    </source>
</reference>
<proteinExistence type="predicted"/>
<dbReference type="Proteomes" id="UP000317171">
    <property type="component" value="Chromosome"/>
</dbReference>
<dbReference type="AlphaFoldDB" id="A0A517RB41"/>
<gene>
    <name evidence="1" type="ORF">Pan241w_11610</name>
</gene>
<name>A0A517RB41_9PLAN</name>
<accession>A0A517RB41</accession>
<dbReference type="RefSeq" id="WP_145212160.1">
    <property type="nucleotide sequence ID" value="NZ_CP036269.1"/>
</dbReference>
<dbReference type="EMBL" id="CP036269">
    <property type="protein sequence ID" value="QDT41102.1"/>
    <property type="molecule type" value="Genomic_DNA"/>
</dbReference>
<keyword evidence="2" id="KW-1185">Reference proteome</keyword>
<sequence>MEFYRDVAVITAAGLLIARLAWLTVIEARTLKRNSVSENTFETAKVEPIMCEGCGNLFFVQYGSDEFLPKCCCYCKSNLFFDENSDCEFSNN</sequence>
<protein>
    <submittedName>
        <fullName evidence="1">Uncharacterized protein</fullName>
    </submittedName>
</protein>
<dbReference type="KEGG" id="gaz:Pan241w_11610"/>